<dbReference type="EMBL" id="MK994515">
    <property type="protein sequence ID" value="QDB71297.1"/>
    <property type="molecule type" value="Genomic_DNA"/>
</dbReference>
<evidence type="ECO:0000313" key="1">
    <source>
        <dbReference type="EMBL" id="QDB71297.1"/>
    </source>
</evidence>
<reference evidence="2" key="1">
    <citation type="submission" date="2019-05" db="EMBL/GenBank/DDBJ databases">
        <title>Complete Genome Sequence of Serratia marcescens Myophage Moabite.</title>
        <authorList>
            <person name="Price L."/>
            <person name="Rohren M."/>
            <person name="Newkirk H."/>
            <person name="Liu M."/>
            <person name="Ramsey J."/>
        </authorList>
    </citation>
    <scope>NUCLEOTIDE SEQUENCE [LARGE SCALE GENOMIC DNA]</scope>
</reference>
<protein>
    <submittedName>
        <fullName evidence="1">Uncharacterized protein</fullName>
    </submittedName>
</protein>
<dbReference type="Proteomes" id="UP000319063">
    <property type="component" value="Segment"/>
</dbReference>
<name>A0A4Y5TPJ0_9CAUD</name>
<gene>
    <name evidence="1" type="ORF">CPT_Moabite_267</name>
</gene>
<sequence length="172" mass="19886">MLSSLKKWAKTVVFNYRADKAWGSDDETKMEYLAAIRAMDFWKFREMRFFTKMATEDFVRVHNLTDPLKIADGSMLVHRLLSKSTFSAALKVLGILSIYYTFPVEGAVLGTCALLAHIRFLYVRELRYLTIKIILETEHKELDGCTRPTLATCLKSYVVRIKPIIKRRLGLN</sequence>
<organism evidence="1 2">
    <name type="scientific">Serratia phage Moabite</name>
    <dbReference type="NCBI Taxonomy" id="2587814"/>
    <lineage>
        <taxon>Viruses</taxon>
        <taxon>Duplodnaviria</taxon>
        <taxon>Heunggongvirae</taxon>
        <taxon>Uroviricota</taxon>
        <taxon>Caudoviricetes</taxon>
        <taxon>Chimalliviridae</taxon>
        <taxon>Moabitevirus</taxon>
        <taxon>Moabitevirus moabite</taxon>
    </lineage>
</organism>
<proteinExistence type="predicted"/>
<accession>A0A4Y5TPJ0</accession>
<evidence type="ECO:0000313" key="2">
    <source>
        <dbReference type="Proteomes" id="UP000319063"/>
    </source>
</evidence>
<keyword evidence="2" id="KW-1185">Reference proteome</keyword>